<dbReference type="Proteomes" id="UP000618445">
    <property type="component" value="Unassembled WGS sequence"/>
</dbReference>
<dbReference type="RefSeq" id="WP_190577146.1">
    <property type="nucleotide sequence ID" value="NZ_CAWPQU010000056.1"/>
</dbReference>
<organism evidence="1 2">
    <name type="scientific">Phormidium tenue FACHB-1050</name>
    <dbReference type="NCBI Taxonomy" id="2692857"/>
    <lineage>
        <taxon>Bacteria</taxon>
        <taxon>Bacillati</taxon>
        <taxon>Cyanobacteriota</taxon>
        <taxon>Cyanophyceae</taxon>
        <taxon>Oscillatoriophycideae</taxon>
        <taxon>Oscillatoriales</taxon>
        <taxon>Oscillatoriaceae</taxon>
        <taxon>Phormidium</taxon>
    </lineage>
</organism>
<comment type="caution">
    <text evidence="1">The sequence shown here is derived from an EMBL/GenBank/DDBJ whole genome shotgun (WGS) entry which is preliminary data.</text>
</comment>
<accession>A0ABR8C6T1</accession>
<proteinExistence type="predicted"/>
<evidence type="ECO:0000313" key="2">
    <source>
        <dbReference type="Proteomes" id="UP000618445"/>
    </source>
</evidence>
<protein>
    <submittedName>
        <fullName evidence="1">Uncharacterized protein</fullName>
    </submittedName>
</protein>
<name>A0ABR8C6T1_9CYAN</name>
<reference evidence="1 2" key="1">
    <citation type="journal article" date="2020" name="ISME J.">
        <title>Comparative genomics reveals insights into cyanobacterial evolution and habitat adaptation.</title>
        <authorList>
            <person name="Chen M.Y."/>
            <person name="Teng W.K."/>
            <person name="Zhao L."/>
            <person name="Hu C.X."/>
            <person name="Zhou Y.K."/>
            <person name="Han B.P."/>
            <person name="Song L.R."/>
            <person name="Shu W.S."/>
        </authorList>
    </citation>
    <scope>NUCLEOTIDE SEQUENCE [LARGE SCALE GENOMIC DNA]</scope>
    <source>
        <strain evidence="1 2">FACHB-1050</strain>
    </source>
</reference>
<keyword evidence="2" id="KW-1185">Reference proteome</keyword>
<sequence>MRAVKVNDTVDRQAHLLLDQLIDVDMYGAVRVIVLFSEPIEEVKAILERAFQQDLRLRFN</sequence>
<evidence type="ECO:0000313" key="1">
    <source>
        <dbReference type="EMBL" id="MBD2316374.1"/>
    </source>
</evidence>
<gene>
    <name evidence="1" type="ORF">H6G05_05880</name>
</gene>
<dbReference type="EMBL" id="JACJQY010000006">
    <property type="protein sequence ID" value="MBD2316374.1"/>
    <property type="molecule type" value="Genomic_DNA"/>
</dbReference>